<sequence>MFKTPSSKNCSSRPGVATTTLQPLLVVSDEIWLFLHKCNKSSDQFRSSTNWLQSGFVQRAPSLGTK</sequence>
<proteinExistence type="predicted"/>
<organism evidence="1 2">
    <name type="scientific">Allacma fusca</name>
    <dbReference type="NCBI Taxonomy" id="39272"/>
    <lineage>
        <taxon>Eukaryota</taxon>
        <taxon>Metazoa</taxon>
        <taxon>Ecdysozoa</taxon>
        <taxon>Arthropoda</taxon>
        <taxon>Hexapoda</taxon>
        <taxon>Collembola</taxon>
        <taxon>Symphypleona</taxon>
        <taxon>Sminthuridae</taxon>
        <taxon>Allacma</taxon>
    </lineage>
</organism>
<name>A0A8J2PFN7_9HEXA</name>
<comment type="caution">
    <text evidence="1">The sequence shown here is derived from an EMBL/GenBank/DDBJ whole genome shotgun (WGS) entry which is preliminary data.</text>
</comment>
<reference evidence="1" key="1">
    <citation type="submission" date="2021-06" db="EMBL/GenBank/DDBJ databases">
        <authorList>
            <person name="Hodson N. C."/>
            <person name="Mongue J. A."/>
            <person name="Jaron S. K."/>
        </authorList>
    </citation>
    <scope>NUCLEOTIDE SEQUENCE</scope>
</reference>
<dbReference type="Proteomes" id="UP000708208">
    <property type="component" value="Unassembled WGS sequence"/>
</dbReference>
<dbReference type="EMBL" id="CAJVCH010544809">
    <property type="protein sequence ID" value="CAG7827772.1"/>
    <property type="molecule type" value="Genomic_DNA"/>
</dbReference>
<keyword evidence="2" id="KW-1185">Reference proteome</keyword>
<evidence type="ECO:0000313" key="2">
    <source>
        <dbReference type="Proteomes" id="UP000708208"/>
    </source>
</evidence>
<accession>A0A8J2PFN7</accession>
<gene>
    <name evidence="1" type="ORF">AFUS01_LOCUS37738</name>
</gene>
<protein>
    <submittedName>
        <fullName evidence="1">Uncharacterized protein</fullName>
    </submittedName>
</protein>
<dbReference type="AlphaFoldDB" id="A0A8J2PFN7"/>
<evidence type="ECO:0000313" key="1">
    <source>
        <dbReference type="EMBL" id="CAG7827772.1"/>
    </source>
</evidence>